<evidence type="ECO:0000313" key="6">
    <source>
        <dbReference type="Proteomes" id="UP000094291"/>
    </source>
</evidence>
<accession>A0A1E2V6K3</accession>
<dbReference type="AlphaFoldDB" id="A0A1E2V6K3"/>
<gene>
    <name evidence="5" type="ORF">BFW38_02860</name>
</gene>
<dbReference type="Pfam" id="PF14559">
    <property type="entry name" value="TPR_19"/>
    <property type="match status" value="2"/>
</dbReference>
<feature type="repeat" description="TPR" evidence="3">
    <location>
        <begin position="533"/>
        <end position="566"/>
    </location>
</feature>
<dbReference type="Pfam" id="PF07721">
    <property type="entry name" value="TPR_4"/>
    <property type="match status" value="1"/>
</dbReference>
<keyword evidence="2 3" id="KW-0802">TPR repeat</keyword>
<dbReference type="GO" id="GO:0042802">
    <property type="term" value="F:identical protein binding"/>
    <property type="evidence" value="ECO:0007669"/>
    <property type="project" value="InterPro"/>
</dbReference>
<dbReference type="InterPro" id="IPR051012">
    <property type="entry name" value="CellSynth/LPSAsmb/PSIAsmb"/>
</dbReference>
<dbReference type="SMART" id="SM00028">
    <property type="entry name" value="TPR"/>
    <property type="match status" value="5"/>
</dbReference>
<feature type="compositionally biased region" description="Polar residues" evidence="4">
    <location>
        <begin position="48"/>
        <end position="67"/>
    </location>
</feature>
<dbReference type="EMBL" id="MDTQ01000001">
    <property type="protein sequence ID" value="ODC02640.1"/>
    <property type="molecule type" value="Genomic_DNA"/>
</dbReference>
<organism evidence="5 6">
    <name type="scientific">Terasakiispira papahanaumokuakeensis</name>
    <dbReference type="NCBI Taxonomy" id="197479"/>
    <lineage>
        <taxon>Bacteria</taxon>
        <taxon>Pseudomonadati</taxon>
        <taxon>Pseudomonadota</taxon>
        <taxon>Gammaproteobacteria</taxon>
        <taxon>Oceanospirillales</taxon>
        <taxon>Terasakiispira</taxon>
    </lineage>
</organism>
<evidence type="ECO:0000313" key="5">
    <source>
        <dbReference type="EMBL" id="ODC02640.1"/>
    </source>
</evidence>
<feature type="repeat" description="TPR" evidence="3">
    <location>
        <begin position="290"/>
        <end position="323"/>
    </location>
</feature>
<dbReference type="RefSeq" id="WP_068997025.1">
    <property type="nucleotide sequence ID" value="NZ_MDTQ01000001.1"/>
</dbReference>
<feature type="repeat" description="TPR" evidence="3">
    <location>
        <begin position="222"/>
        <end position="255"/>
    </location>
</feature>
<dbReference type="PROSITE" id="PS50005">
    <property type="entry name" value="TPR"/>
    <property type="match status" value="3"/>
</dbReference>
<name>A0A1E2V6K3_9GAMM</name>
<sequence>MTLRFYFERTLKRSVLLSRSAQALTVLPLVLSATLLSGCSGLSSESTQAPHPQSANASLDTATPTSRWPSVKGLTGEQVYQLLKAEIAGQRQQLDTALTIYLDMANELRNPLLAERATWIAQFDGNAQAALDAALLWADTAPQNPDAQRTAAGLLLQNRQYLEALDHLQAFKALTGESNYSLIARHAIDEAPETLGDLYQEIQTIETTPSPKGSPSAPTASADIETALALLANALGNTQAADQHLDKALTLEPSNPQAVLLKAQRLSEQHHLDEAEALLTRTAQRQARDLRLWLELARVQLLQNKLTAAQNTFNHLLDLQPDNPQLRFALAQLYLETGKVEAAHDLLDELTRDPRLADQAHLRLGRLAEAEGQPDEALLHYRAVQDGDALVEAALSAGRLLQQQGRLDEALEMIKHDRQQHPSLSTSLTLVGHQLLLDAQTPEAALKWLNQALAHDNPNDTAPPELRYARAMTWYRLGNIPAMEADLRALLEDDPNNALYLNALGYTLVDETQRTSEGLMLIRKAHALDEDAPEIIDSLGWALFKLGQPEEAREHLERAYQLMPEEEIGTHLAEVLWALGEHDQAHQLIRQMKQQLSKTPLLDKLLQRRPEMVPSSLEPSETE</sequence>
<dbReference type="Proteomes" id="UP000094291">
    <property type="component" value="Unassembled WGS sequence"/>
</dbReference>
<dbReference type="InterPro" id="IPR011990">
    <property type="entry name" value="TPR-like_helical_dom_sf"/>
</dbReference>
<evidence type="ECO:0000256" key="4">
    <source>
        <dbReference type="SAM" id="MobiDB-lite"/>
    </source>
</evidence>
<dbReference type="InterPro" id="IPR011717">
    <property type="entry name" value="TPR-4"/>
</dbReference>
<evidence type="ECO:0000256" key="3">
    <source>
        <dbReference type="PROSITE-ProRule" id="PRU00339"/>
    </source>
</evidence>
<dbReference type="Pfam" id="PF13181">
    <property type="entry name" value="TPR_8"/>
    <property type="match status" value="1"/>
</dbReference>
<proteinExistence type="predicted"/>
<dbReference type="InterPro" id="IPR019734">
    <property type="entry name" value="TPR_rpt"/>
</dbReference>
<dbReference type="SUPFAM" id="SSF48452">
    <property type="entry name" value="TPR-like"/>
    <property type="match status" value="3"/>
</dbReference>
<dbReference type="OrthoDB" id="9766710at2"/>
<comment type="caution">
    <text evidence="5">The sequence shown here is derived from an EMBL/GenBank/DDBJ whole genome shotgun (WGS) entry which is preliminary data.</text>
</comment>
<protein>
    <submittedName>
        <fullName evidence="5">Uncharacterized protein</fullName>
    </submittedName>
</protein>
<feature type="region of interest" description="Disordered" evidence="4">
    <location>
        <begin position="42"/>
        <end position="67"/>
    </location>
</feature>
<dbReference type="Gene3D" id="1.25.40.10">
    <property type="entry name" value="Tetratricopeptide repeat domain"/>
    <property type="match status" value="2"/>
</dbReference>
<keyword evidence="6" id="KW-1185">Reference proteome</keyword>
<keyword evidence="1" id="KW-0677">Repeat</keyword>
<dbReference type="STRING" id="197479.BFW38_02860"/>
<dbReference type="PANTHER" id="PTHR45586:SF1">
    <property type="entry name" value="LIPOPOLYSACCHARIDE ASSEMBLY PROTEIN B"/>
    <property type="match status" value="1"/>
</dbReference>
<evidence type="ECO:0000256" key="2">
    <source>
        <dbReference type="ARBA" id="ARBA00022803"/>
    </source>
</evidence>
<evidence type="ECO:0000256" key="1">
    <source>
        <dbReference type="ARBA" id="ARBA00022737"/>
    </source>
</evidence>
<dbReference type="PANTHER" id="PTHR45586">
    <property type="entry name" value="TPR REPEAT-CONTAINING PROTEIN PA4667"/>
    <property type="match status" value="1"/>
</dbReference>
<reference evidence="5 6" key="1">
    <citation type="submission" date="2016-08" db="EMBL/GenBank/DDBJ databases">
        <authorList>
            <person name="Seilhamer J.J."/>
        </authorList>
    </citation>
    <scope>NUCLEOTIDE SEQUENCE [LARGE SCALE GENOMIC DNA]</scope>
    <source>
        <strain evidence="5 6">PH27A</strain>
    </source>
</reference>